<organism evidence="10 11">
    <name type="scientific">Massilia violaceinigra</name>
    <dbReference type="NCBI Taxonomy" id="2045208"/>
    <lineage>
        <taxon>Bacteria</taxon>
        <taxon>Pseudomonadati</taxon>
        <taxon>Pseudomonadota</taxon>
        <taxon>Betaproteobacteria</taxon>
        <taxon>Burkholderiales</taxon>
        <taxon>Oxalobacteraceae</taxon>
        <taxon>Telluria group</taxon>
        <taxon>Massilia</taxon>
    </lineage>
</organism>
<keyword evidence="8" id="KW-0732">Signal</keyword>
<keyword evidence="11" id="KW-1185">Reference proteome</keyword>
<sequence>MFNRTGRAVSVALLLCALTVPAWGAQITVFKSKRVLEYKGDGVTRTYRIGLGGSPVGHKLRQGDRKTPEGSYVITHKNPQSQYYLSLGISYPNLDDTARARKAGVISGAQQAAIETAIRRGRAPSQHTPMGGDVFIHGKGAGSDWTLGCVALDDKQMRELYDLVRPGDKVSILP</sequence>
<evidence type="ECO:0000256" key="5">
    <source>
        <dbReference type="ARBA" id="ARBA00022984"/>
    </source>
</evidence>
<feature type="active site" description="Nucleophile" evidence="7">
    <location>
        <position position="149"/>
    </location>
</feature>
<dbReference type="InterPro" id="IPR038063">
    <property type="entry name" value="Transpep_catalytic_dom"/>
</dbReference>
<dbReference type="Proteomes" id="UP000831532">
    <property type="component" value="Chromosome"/>
</dbReference>
<gene>
    <name evidence="10" type="ORF">INH39_13295</name>
</gene>
<keyword evidence="3" id="KW-0808">Transferase</keyword>
<protein>
    <submittedName>
        <fullName evidence="10">L,D-transpeptidase family protein</fullName>
    </submittedName>
</protein>
<evidence type="ECO:0000256" key="1">
    <source>
        <dbReference type="ARBA" id="ARBA00004752"/>
    </source>
</evidence>
<evidence type="ECO:0000256" key="3">
    <source>
        <dbReference type="ARBA" id="ARBA00022679"/>
    </source>
</evidence>
<evidence type="ECO:0000256" key="8">
    <source>
        <dbReference type="SAM" id="SignalP"/>
    </source>
</evidence>
<dbReference type="EMBL" id="CP063361">
    <property type="protein sequence ID" value="UOD32536.1"/>
    <property type="molecule type" value="Genomic_DNA"/>
</dbReference>
<proteinExistence type="inferred from homology"/>
<name>A0ABY4ACR7_9BURK</name>
<keyword evidence="6 7" id="KW-0961">Cell wall biogenesis/degradation</keyword>
<evidence type="ECO:0000259" key="9">
    <source>
        <dbReference type="PROSITE" id="PS52029"/>
    </source>
</evidence>
<reference evidence="10 11" key="1">
    <citation type="submission" date="2020-10" db="EMBL/GenBank/DDBJ databases">
        <title>Genome analysis of Massilia species.</title>
        <authorList>
            <person name="Jung D.-H."/>
        </authorList>
    </citation>
    <scope>NUCLEOTIDE SEQUENCE [LARGE SCALE GENOMIC DNA]</scope>
    <source>
        <strain evidence="11">sipir</strain>
    </source>
</reference>
<comment type="similarity">
    <text evidence="2">Belongs to the YkuD family.</text>
</comment>
<feature type="chain" id="PRO_5046367912" evidence="8">
    <location>
        <begin position="25"/>
        <end position="174"/>
    </location>
</feature>
<evidence type="ECO:0000313" key="10">
    <source>
        <dbReference type="EMBL" id="UOD32536.1"/>
    </source>
</evidence>
<feature type="signal peptide" evidence="8">
    <location>
        <begin position="1"/>
        <end position="24"/>
    </location>
</feature>
<dbReference type="PANTHER" id="PTHR36699">
    <property type="entry name" value="LD-TRANSPEPTIDASE"/>
    <property type="match status" value="1"/>
</dbReference>
<accession>A0ABY4ACR7</accession>
<dbReference type="RefSeq" id="WP_243493562.1">
    <property type="nucleotide sequence ID" value="NZ_CP063361.1"/>
</dbReference>
<evidence type="ECO:0000256" key="7">
    <source>
        <dbReference type="PROSITE-ProRule" id="PRU01373"/>
    </source>
</evidence>
<dbReference type="PROSITE" id="PS52029">
    <property type="entry name" value="LD_TPASE"/>
    <property type="match status" value="1"/>
</dbReference>
<dbReference type="CDD" id="cd16913">
    <property type="entry name" value="YkuD_like"/>
    <property type="match status" value="1"/>
</dbReference>
<evidence type="ECO:0000256" key="2">
    <source>
        <dbReference type="ARBA" id="ARBA00005992"/>
    </source>
</evidence>
<dbReference type="Pfam" id="PF03734">
    <property type="entry name" value="YkuD"/>
    <property type="match status" value="1"/>
</dbReference>
<evidence type="ECO:0000256" key="6">
    <source>
        <dbReference type="ARBA" id="ARBA00023316"/>
    </source>
</evidence>
<keyword evidence="5 7" id="KW-0573">Peptidoglycan synthesis</keyword>
<dbReference type="InterPro" id="IPR005490">
    <property type="entry name" value="LD_TPept_cat_dom"/>
</dbReference>
<evidence type="ECO:0000313" key="11">
    <source>
        <dbReference type="Proteomes" id="UP000831532"/>
    </source>
</evidence>
<dbReference type="PANTHER" id="PTHR36699:SF1">
    <property type="entry name" value="L,D-TRANSPEPTIDASE YAFK-RELATED"/>
    <property type="match status" value="1"/>
</dbReference>
<dbReference type="Gene3D" id="2.40.440.10">
    <property type="entry name" value="L,D-transpeptidase catalytic domain-like"/>
    <property type="match status" value="1"/>
</dbReference>
<evidence type="ECO:0000256" key="4">
    <source>
        <dbReference type="ARBA" id="ARBA00022960"/>
    </source>
</evidence>
<dbReference type="SUPFAM" id="SSF141523">
    <property type="entry name" value="L,D-transpeptidase catalytic domain-like"/>
    <property type="match status" value="1"/>
</dbReference>
<comment type="pathway">
    <text evidence="1 7">Cell wall biogenesis; peptidoglycan biosynthesis.</text>
</comment>
<keyword evidence="4 7" id="KW-0133">Cell shape</keyword>
<feature type="active site" description="Proton donor/acceptor" evidence="7">
    <location>
        <position position="137"/>
    </location>
</feature>
<feature type="domain" description="L,D-TPase catalytic" evidence="9">
    <location>
        <begin position="25"/>
        <end position="173"/>
    </location>
</feature>